<comment type="subcellular location">
    <subcellularLocation>
        <location evidence="1">Secreted</location>
    </subcellularLocation>
</comment>
<organism evidence="7">
    <name type="scientific">Pectinophora gossypiella</name>
    <name type="common">Cotton pink bollworm</name>
    <name type="synonym">Depressaria gossypiella</name>
    <dbReference type="NCBI Taxonomy" id="13191"/>
    <lineage>
        <taxon>Eukaryota</taxon>
        <taxon>Metazoa</taxon>
        <taxon>Ecdysozoa</taxon>
        <taxon>Arthropoda</taxon>
        <taxon>Hexapoda</taxon>
        <taxon>Insecta</taxon>
        <taxon>Pterygota</taxon>
        <taxon>Neoptera</taxon>
        <taxon>Endopterygota</taxon>
        <taxon>Lepidoptera</taxon>
        <taxon>Glossata</taxon>
        <taxon>Ditrysia</taxon>
        <taxon>Gelechioidea</taxon>
        <taxon>Gelechiidae</taxon>
        <taxon>Apatetrinae</taxon>
        <taxon>Pectinophora</taxon>
    </lineage>
</organism>
<evidence type="ECO:0000256" key="5">
    <source>
        <dbReference type="ARBA" id="ARBA00023180"/>
    </source>
</evidence>
<keyword evidence="4 6" id="KW-0732">Signal</keyword>
<evidence type="ECO:0000256" key="2">
    <source>
        <dbReference type="ARBA" id="ARBA00005679"/>
    </source>
</evidence>
<dbReference type="PANTHER" id="PTHR13234:SF8">
    <property type="entry name" value="GAMMA-INTERFERON-INDUCIBLE LYSOSOMAL THIOL REDUCTASE"/>
    <property type="match status" value="1"/>
</dbReference>
<evidence type="ECO:0000256" key="3">
    <source>
        <dbReference type="ARBA" id="ARBA00022525"/>
    </source>
</evidence>
<dbReference type="GO" id="GO:0016671">
    <property type="term" value="F:oxidoreductase activity, acting on a sulfur group of donors, disulfide as acceptor"/>
    <property type="evidence" value="ECO:0007669"/>
    <property type="project" value="InterPro"/>
</dbReference>
<dbReference type="PANTHER" id="PTHR13234">
    <property type="entry name" value="GAMMA-INTERFERON INDUCIBLE LYSOSOMAL THIOL REDUCTASE GILT"/>
    <property type="match status" value="1"/>
</dbReference>
<evidence type="ECO:0000256" key="6">
    <source>
        <dbReference type="SAM" id="SignalP"/>
    </source>
</evidence>
<dbReference type="GO" id="GO:0005576">
    <property type="term" value="C:extracellular region"/>
    <property type="evidence" value="ECO:0007669"/>
    <property type="project" value="UniProtKB-SubCell"/>
</dbReference>
<keyword evidence="3" id="KW-0964">Secreted</keyword>
<feature type="signal peptide" evidence="6">
    <location>
        <begin position="1"/>
        <end position="21"/>
    </location>
</feature>
<dbReference type="PROSITE" id="PS51257">
    <property type="entry name" value="PROKAR_LIPOPROTEIN"/>
    <property type="match status" value="1"/>
</dbReference>
<dbReference type="InterPro" id="IPR004911">
    <property type="entry name" value="Interferon-induced_GILT"/>
</dbReference>
<gene>
    <name evidence="7" type="ORF">g.4290</name>
</gene>
<evidence type="ECO:0000313" key="7">
    <source>
        <dbReference type="EMBL" id="JAT85741.1"/>
    </source>
</evidence>
<sequence>MKGKSLSYFILFLSCFYQCQAIADVKLSVYYNTLSPEVKDFFNVQVRKLYNNLAPSFSLELVPNGLCGMDFLSPSLTVKCPNGPNEVHVNRIHSCAVGRHSEKDSLEFVLCSMGSDPSNDEDTKKCAESVGMSWNELETCFNGYSGFIFQTANYFRTSGINPYIMKVPAVLFNGHLNSTLKNDAITN</sequence>
<reference evidence="7" key="1">
    <citation type="submission" date="2015-09" db="EMBL/GenBank/DDBJ databases">
        <title>De novo assembly of Pectinophora gossypiella (Pink Bollworm) gut transcriptome.</title>
        <authorList>
            <person name="Tassone E.E."/>
        </authorList>
    </citation>
    <scope>NUCLEOTIDE SEQUENCE</scope>
</reference>
<dbReference type="EMBL" id="GDQN01005313">
    <property type="protein sequence ID" value="JAT85741.1"/>
    <property type="molecule type" value="Transcribed_RNA"/>
</dbReference>
<keyword evidence="5" id="KW-0325">Glycoprotein</keyword>
<comment type="similarity">
    <text evidence="2">Belongs to the GILT family.</text>
</comment>
<dbReference type="AlphaFoldDB" id="A0A1E1WFU8"/>
<feature type="non-terminal residue" evidence="7">
    <location>
        <position position="187"/>
    </location>
</feature>
<evidence type="ECO:0000256" key="4">
    <source>
        <dbReference type="ARBA" id="ARBA00022729"/>
    </source>
</evidence>
<proteinExistence type="inferred from homology"/>
<protein>
    <submittedName>
        <fullName evidence="7">Uncharacterized protein</fullName>
    </submittedName>
</protein>
<feature type="chain" id="PRO_5009115328" evidence="6">
    <location>
        <begin position="22"/>
        <end position="187"/>
    </location>
</feature>
<dbReference type="Pfam" id="PF03227">
    <property type="entry name" value="GILT"/>
    <property type="match status" value="1"/>
</dbReference>
<evidence type="ECO:0000256" key="1">
    <source>
        <dbReference type="ARBA" id="ARBA00004613"/>
    </source>
</evidence>
<name>A0A1E1WFU8_PECGO</name>
<accession>A0A1E1WFU8</accession>